<dbReference type="InterPro" id="IPR036113">
    <property type="entry name" value="Asp/Glu-ADT_sf_sub_c"/>
</dbReference>
<dbReference type="Pfam" id="PF02686">
    <property type="entry name" value="GatC"/>
    <property type="match status" value="1"/>
</dbReference>
<evidence type="ECO:0000256" key="1">
    <source>
        <dbReference type="SAM" id="Coils"/>
    </source>
</evidence>
<keyword evidence="1" id="KW-0175">Coiled coil</keyword>
<dbReference type="PANTHER" id="PTHR15004">
    <property type="entry name" value="GLUTAMYL-TRNA(GLN) AMIDOTRANSFERASE SUBUNIT C, MITOCHONDRIAL"/>
    <property type="match status" value="1"/>
</dbReference>
<dbReference type="PANTHER" id="PTHR15004:SF0">
    <property type="entry name" value="GLUTAMYL-TRNA(GLN) AMIDOTRANSFERASE SUBUNIT C, MITOCHONDRIAL"/>
    <property type="match status" value="1"/>
</dbReference>
<proteinExistence type="inferred from homology"/>
<organism evidence="2">
    <name type="scientific">marine metagenome</name>
    <dbReference type="NCBI Taxonomy" id="408172"/>
    <lineage>
        <taxon>unclassified sequences</taxon>
        <taxon>metagenomes</taxon>
        <taxon>ecological metagenomes</taxon>
    </lineage>
</organism>
<sequence>MSGNDNITIDEVRHLALLTRINMTEEEIEQMRDQMSDILSSIEILSEVETDGIEPTGHSVDVHSVMREDISSESITLDEALANAPRQEDGFIRVRAVLEE</sequence>
<dbReference type="GO" id="GO:0006450">
    <property type="term" value="P:regulation of translational fidelity"/>
    <property type="evidence" value="ECO:0007669"/>
    <property type="project" value="InterPro"/>
</dbReference>
<dbReference type="EMBL" id="UINC01005813">
    <property type="protein sequence ID" value="SVA23708.1"/>
    <property type="molecule type" value="Genomic_DNA"/>
</dbReference>
<evidence type="ECO:0000313" key="2">
    <source>
        <dbReference type="EMBL" id="SVA23708.1"/>
    </source>
</evidence>
<gene>
    <name evidence="2" type="ORF">METZ01_LOCUS76562</name>
</gene>
<dbReference type="InterPro" id="IPR003837">
    <property type="entry name" value="GatC"/>
</dbReference>
<dbReference type="GO" id="GO:0070681">
    <property type="term" value="P:glutaminyl-tRNAGln biosynthesis via transamidation"/>
    <property type="evidence" value="ECO:0007669"/>
    <property type="project" value="TreeGrafter"/>
</dbReference>
<dbReference type="NCBIfam" id="TIGR00135">
    <property type="entry name" value="gatC"/>
    <property type="match status" value="1"/>
</dbReference>
<dbReference type="SUPFAM" id="SSF141000">
    <property type="entry name" value="Glu-tRNAGln amidotransferase C subunit"/>
    <property type="match status" value="1"/>
</dbReference>
<feature type="coiled-coil region" evidence="1">
    <location>
        <begin position="14"/>
        <end position="41"/>
    </location>
</feature>
<dbReference type="HAMAP" id="MF_00122">
    <property type="entry name" value="GatC"/>
    <property type="match status" value="1"/>
</dbReference>
<protein>
    <submittedName>
        <fullName evidence="2">Uncharacterized protein</fullName>
    </submittedName>
</protein>
<accession>A0A381U821</accession>
<name>A0A381U821_9ZZZZ</name>
<dbReference type="Gene3D" id="1.10.20.60">
    <property type="entry name" value="Glu-tRNAGln amidotransferase C subunit, N-terminal domain"/>
    <property type="match status" value="1"/>
</dbReference>
<dbReference type="AlphaFoldDB" id="A0A381U821"/>
<reference evidence="2" key="1">
    <citation type="submission" date="2018-05" db="EMBL/GenBank/DDBJ databases">
        <authorList>
            <person name="Lanie J.A."/>
            <person name="Ng W.-L."/>
            <person name="Kazmierczak K.M."/>
            <person name="Andrzejewski T.M."/>
            <person name="Davidsen T.M."/>
            <person name="Wayne K.J."/>
            <person name="Tettelin H."/>
            <person name="Glass J.I."/>
            <person name="Rusch D."/>
            <person name="Podicherti R."/>
            <person name="Tsui H.-C.T."/>
            <person name="Winkler M.E."/>
        </authorList>
    </citation>
    <scope>NUCLEOTIDE SEQUENCE</scope>
</reference>